<evidence type="ECO:0000259" key="4">
    <source>
        <dbReference type="SMART" id="SM00849"/>
    </source>
</evidence>
<dbReference type="InterPro" id="IPR050855">
    <property type="entry name" value="NDM-1-like"/>
</dbReference>
<dbReference type="InterPro" id="IPR036866">
    <property type="entry name" value="RibonucZ/Hydroxyglut_hydro"/>
</dbReference>
<keyword evidence="5" id="KW-0378">Hydrolase</keyword>
<dbReference type="RefSeq" id="WP_379186171.1">
    <property type="nucleotide sequence ID" value="NZ_JBHSOW010000006.1"/>
</dbReference>
<dbReference type="EC" id="3.-.-.-" evidence="5"/>
<dbReference type="GO" id="GO:0016787">
    <property type="term" value="F:hydrolase activity"/>
    <property type="evidence" value="ECO:0007669"/>
    <property type="project" value="UniProtKB-KW"/>
</dbReference>
<comment type="function">
    <text evidence="2">Counteracts the endogenous Pycsar antiviral defense system. Phosphodiesterase that enables metal-dependent hydrolysis of host cyclic nucleotide Pycsar defense signals such as cCMP and cUMP.</text>
</comment>
<dbReference type="InterPro" id="IPR001279">
    <property type="entry name" value="Metallo-B-lactamas"/>
</dbReference>
<comment type="catalytic activity">
    <reaction evidence="3">
        <text>3',5'-cyclic UMP + H2O = UMP + H(+)</text>
        <dbReference type="Rhea" id="RHEA:70575"/>
        <dbReference type="ChEBI" id="CHEBI:15377"/>
        <dbReference type="ChEBI" id="CHEBI:15378"/>
        <dbReference type="ChEBI" id="CHEBI:57865"/>
        <dbReference type="ChEBI" id="CHEBI:184387"/>
    </reaction>
    <physiologicalReaction direction="left-to-right" evidence="3">
        <dbReference type="Rhea" id="RHEA:70576"/>
    </physiologicalReaction>
</comment>
<dbReference type="SUPFAM" id="SSF56281">
    <property type="entry name" value="Metallo-hydrolase/oxidoreductase"/>
    <property type="match status" value="1"/>
</dbReference>
<dbReference type="PANTHER" id="PTHR42951">
    <property type="entry name" value="METALLO-BETA-LACTAMASE DOMAIN-CONTAINING"/>
    <property type="match status" value="1"/>
</dbReference>
<dbReference type="Proteomes" id="UP001596047">
    <property type="component" value="Unassembled WGS sequence"/>
</dbReference>
<proteinExistence type="predicted"/>
<dbReference type="Gene3D" id="3.60.15.10">
    <property type="entry name" value="Ribonuclease Z/Hydroxyacylglutathione hydrolase-like"/>
    <property type="match status" value="1"/>
</dbReference>
<comment type="catalytic activity">
    <reaction evidence="1">
        <text>3',5'-cyclic CMP + H2O = CMP + H(+)</text>
        <dbReference type="Rhea" id="RHEA:72675"/>
        <dbReference type="ChEBI" id="CHEBI:15377"/>
        <dbReference type="ChEBI" id="CHEBI:15378"/>
        <dbReference type="ChEBI" id="CHEBI:58003"/>
        <dbReference type="ChEBI" id="CHEBI:60377"/>
    </reaction>
    <physiologicalReaction direction="left-to-right" evidence="1">
        <dbReference type="Rhea" id="RHEA:72676"/>
    </physiologicalReaction>
</comment>
<dbReference type="EMBL" id="JBHSOW010000006">
    <property type="protein sequence ID" value="MFC5647715.1"/>
    <property type="molecule type" value="Genomic_DNA"/>
</dbReference>
<evidence type="ECO:0000313" key="5">
    <source>
        <dbReference type="EMBL" id="MFC5647715.1"/>
    </source>
</evidence>
<reference evidence="6" key="1">
    <citation type="journal article" date="2019" name="Int. J. Syst. Evol. Microbiol.">
        <title>The Global Catalogue of Microorganisms (GCM) 10K type strain sequencing project: providing services to taxonomists for standard genome sequencing and annotation.</title>
        <authorList>
            <consortium name="The Broad Institute Genomics Platform"/>
            <consortium name="The Broad Institute Genome Sequencing Center for Infectious Disease"/>
            <person name="Wu L."/>
            <person name="Ma J."/>
        </authorList>
    </citation>
    <scope>NUCLEOTIDE SEQUENCE [LARGE SCALE GENOMIC DNA]</scope>
    <source>
        <strain evidence="6">CGMCC 1.3240</strain>
    </source>
</reference>
<gene>
    <name evidence="5" type="ORF">ACFPYJ_01025</name>
</gene>
<evidence type="ECO:0000256" key="2">
    <source>
        <dbReference type="ARBA" id="ARBA00034301"/>
    </source>
</evidence>
<keyword evidence="6" id="KW-1185">Reference proteome</keyword>
<evidence type="ECO:0000256" key="3">
    <source>
        <dbReference type="ARBA" id="ARBA00048505"/>
    </source>
</evidence>
<evidence type="ECO:0000313" key="6">
    <source>
        <dbReference type="Proteomes" id="UP001596047"/>
    </source>
</evidence>
<accession>A0ABW0VP98</accession>
<sequence length="258" mass="28246">MELIPGLYQITGADSGPVYSDDYDCNCYLWEYEQGEFALFDAGAGRNVPELLRRIDKLTGDVRRVRYLFLTHHHADHIGGAAALRRETGALTVASAHCAHLIEAGDEQGIGLEAARNAGGYPPDYRIEGCIIDRLAGDGEVWQLGCQKLWILSTPGHCRGAISFLWDMSGKRILVSGDTVFQGGAISLLSLPDCSLSEYKETIAKLDTMSIDALLPGHLGAILKRASGHIHKAKIEFDKLRIPISFYHLATILGRNNL</sequence>
<feature type="domain" description="Metallo-beta-lactamase" evidence="4">
    <location>
        <begin position="24"/>
        <end position="218"/>
    </location>
</feature>
<evidence type="ECO:0000256" key="1">
    <source>
        <dbReference type="ARBA" id="ARBA00034221"/>
    </source>
</evidence>
<dbReference type="SMART" id="SM00849">
    <property type="entry name" value="Lactamase_B"/>
    <property type="match status" value="1"/>
</dbReference>
<dbReference type="PANTHER" id="PTHR42951:SF4">
    <property type="entry name" value="ACYL-COENZYME A THIOESTERASE MBLAC2"/>
    <property type="match status" value="1"/>
</dbReference>
<dbReference type="Pfam" id="PF00753">
    <property type="entry name" value="Lactamase_B"/>
    <property type="match status" value="1"/>
</dbReference>
<comment type="caution">
    <text evidence="5">The sequence shown here is derived from an EMBL/GenBank/DDBJ whole genome shotgun (WGS) entry which is preliminary data.</text>
</comment>
<protein>
    <submittedName>
        <fullName evidence="5">MBL fold metallo-hydrolase</fullName>
        <ecNumber evidence="5">3.-.-.-</ecNumber>
    </submittedName>
</protein>
<name>A0ABW0VP98_9BACL</name>
<organism evidence="5 6">
    <name type="scientific">Paenibacillus solisilvae</name>
    <dbReference type="NCBI Taxonomy" id="2486751"/>
    <lineage>
        <taxon>Bacteria</taxon>
        <taxon>Bacillati</taxon>
        <taxon>Bacillota</taxon>
        <taxon>Bacilli</taxon>
        <taxon>Bacillales</taxon>
        <taxon>Paenibacillaceae</taxon>
        <taxon>Paenibacillus</taxon>
    </lineage>
</organism>